<accession>A0A0F9RRU9</accession>
<evidence type="ECO:0000313" key="2">
    <source>
        <dbReference type="EMBL" id="KKN59205.1"/>
    </source>
</evidence>
<evidence type="ECO:0000256" key="1">
    <source>
        <dbReference type="SAM" id="Phobius"/>
    </source>
</evidence>
<keyword evidence="1" id="KW-1133">Transmembrane helix</keyword>
<gene>
    <name evidence="2" type="ORF">LCGC14_0544320</name>
</gene>
<feature type="transmembrane region" description="Helical" evidence="1">
    <location>
        <begin position="77"/>
        <end position="95"/>
    </location>
</feature>
<protein>
    <submittedName>
        <fullName evidence="2">Uncharacterized protein</fullName>
    </submittedName>
</protein>
<dbReference type="AlphaFoldDB" id="A0A0F9RRU9"/>
<dbReference type="EMBL" id="LAZR01000734">
    <property type="protein sequence ID" value="KKN59205.1"/>
    <property type="molecule type" value="Genomic_DNA"/>
</dbReference>
<comment type="caution">
    <text evidence="2">The sequence shown here is derived from an EMBL/GenBank/DDBJ whole genome shotgun (WGS) entry which is preliminary data.</text>
</comment>
<keyword evidence="1" id="KW-0812">Transmembrane</keyword>
<reference evidence="2" key="1">
    <citation type="journal article" date="2015" name="Nature">
        <title>Complex archaea that bridge the gap between prokaryotes and eukaryotes.</title>
        <authorList>
            <person name="Spang A."/>
            <person name="Saw J.H."/>
            <person name="Jorgensen S.L."/>
            <person name="Zaremba-Niedzwiedzka K."/>
            <person name="Martijn J."/>
            <person name="Lind A.E."/>
            <person name="van Eijk R."/>
            <person name="Schleper C."/>
            <person name="Guy L."/>
            <person name="Ettema T.J."/>
        </authorList>
    </citation>
    <scope>NUCLEOTIDE SEQUENCE</scope>
</reference>
<name>A0A0F9RRU9_9ZZZZ</name>
<organism evidence="2">
    <name type="scientific">marine sediment metagenome</name>
    <dbReference type="NCBI Taxonomy" id="412755"/>
    <lineage>
        <taxon>unclassified sequences</taxon>
        <taxon>metagenomes</taxon>
        <taxon>ecological metagenomes</taxon>
    </lineage>
</organism>
<sequence length="102" mass="11409">MFQGFFSFIFRSNAKQEDKSFTNGFCLISSVAMLDLKPILSYGFIPNSLNIFSSLLYNSNNIFFFVVSLGKLLNSPRGIFSIALVACFIILKVLLPNDTSSF</sequence>
<keyword evidence="1" id="KW-0472">Membrane</keyword>
<proteinExistence type="predicted"/>